<dbReference type="EMBL" id="BEZZ01029984">
    <property type="protein sequence ID" value="GCC39890.1"/>
    <property type="molecule type" value="Genomic_DNA"/>
</dbReference>
<dbReference type="Proteomes" id="UP000287033">
    <property type="component" value="Unassembled WGS sequence"/>
</dbReference>
<feature type="non-terminal residue" evidence="2">
    <location>
        <position position="51"/>
    </location>
</feature>
<comment type="caution">
    <text evidence="2">The sequence shown here is derived from an EMBL/GenBank/DDBJ whole genome shotgun (WGS) entry which is preliminary data.</text>
</comment>
<protein>
    <submittedName>
        <fullName evidence="2">Uncharacterized protein</fullName>
    </submittedName>
</protein>
<keyword evidence="3" id="KW-1185">Reference proteome</keyword>
<evidence type="ECO:0000256" key="1">
    <source>
        <dbReference type="SAM" id="MobiDB-lite"/>
    </source>
</evidence>
<evidence type="ECO:0000313" key="3">
    <source>
        <dbReference type="Proteomes" id="UP000287033"/>
    </source>
</evidence>
<proteinExistence type="predicted"/>
<sequence>MREKDRVGERQTLDERVKETQRGCEREGEREMEQESDRPVKERLGAREKEG</sequence>
<feature type="region of interest" description="Disordered" evidence="1">
    <location>
        <begin position="1"/>
        <end position="51"/>
    </location>
</feature>
<evidence type="ECO:0000313" key="2">
    <source>
        <dbReference type="EMBL" id="GCC39890.1"/>
    </source>
</evidence>
<dbReference type="AlphaFoldDB" id="A0A401TB47"/>
<organism evidence="2 3">
    <name type="scientific">Chiloscyllium punctatum</name>
    <name type="common">Brownbanded bambooshark</name>
    <name type="synonym">Hemiscyllium punctatum</name>
    <dbReference type="NCBI Taxonomy" id="137246"/>
    <lineage>
        <taxon>Eukaryota</taxon>
        <taxon>Metazoa</taxon>
        <taxon>Chordata</taxon>
        <taxon>Craniata</taxon>
        <taxon>Vertebrata</taxon>
        <taxon>Chondrichthyes</taxon>
        <taxon>Elasmobranchii</taxon>
        <taxon>Galeomorphii</taxon>
        <taxon>Galeoidea</taxon>
        <taxon>Orectolobiformes</taxon>
        <taxon>Hemiscylliidae</taxon>
        <taxon>Chiloscyllium</taxon>
    </lineage>
</organism>
<name>A0A401TB47_CHIPU</name>
<reference evidence="2 3" key="1">
    <citation type="journal article" date="2018" name="Nat. Ecol. Evol.">
        <title>Shark genomes provide insights into elasmobranch evolution and the origin of vertebrates.</title>
        <authorList>
            <person name="Hara Y"/>
            <person name="Yamaguchi K"/>
            <person name="Onimaru K"/>
            <person name="Kadota M"/>
            <person name="Koyanagi M"/>
            <person name="Keeley SD"/>
            <person name="Tatsumi K"/>
            <person name="Tanaka K"/>
            <person name="Motone F"/>
            <person name="Kageyama Y"/>
            <person name="Nozu R"/>
            <person name="Adachi N"/>
            <person name="Nishimura O"/>
            <person name="Nakagawa R"/>
            <person name="Tanegashima C"/>
            <person name="Kiyatake I"/>
            <person name="Matsumoto R"/>
            <person name="Murakumo K"/>
            <person name="Nishida K"/>
            <person name="Terakita A"/>
            <person name="Kuratani S"/>
            <person name="Sato K"/>
            <person name="Hyodo S Kuraku.S."/>
        </authorList>
    </citation>
    <scope>NUCLEOTIDE SEQUENCE [LARGE SCALE GENOMIC DNA]</scope>
</reference>
<accession>A0A401TB47</accession>
<gene>
    <name evidence="2" type="ORF">chiPu_0023953</name>
</gene>